<evidence type="ECO:0000256" key="10">
    <source>
        <dbReference type="PIRSR" id="PIRSR601621-3"/>
    </source>
</evidence>
<feature type="disulfide bond" evidence="11">
    <location>
        <begin position="111"/>
        <end position="193"/>
    </location>
</feature>
<evidence type="ECO:0000256" key="2">
    <source>
        <dbReference type="ARBA" id="ARBA00022559"/>
    </source>
</evidence>
<feature type="binding site" evidence="9">
    <location>
        <position position="137"/>
    </location>
    <ligand>
        <name>Ca(2+)</name>
        <dbReference type="ChEBI" id="CHEBI:29108"/>
        <label>1</label>
    </ligand>
</feature>
<dbReference type="InterPro" id="IPR019794">
    <property type="entry name" value="Peroxidases_AS"/>
</dbReference>
<evidence type="ECO:0000256" key="12">
    <source>
        <dbReference type="RuleBase" id="RU363051"/>
    </source>
</evidence>
<gene>
    <name evidence="14" type="ORF">FIE12Z_11892</name>
</gene>
<evidence type="ECO:0000256" key="8">
    <source>
        <dbReference type="PIRSR" id="PIRSR601621-1"/>
    </source>
</evidence>
<protein>
    <recommendedName>
        <fullName evidence="12">Peroxidase</fullName>
        <ecNumber evidence="12">1.11.1.-</ecNumber>
    </recommendedName>
</protein>
<feature type="binding site" evidence="9">
    <location>
        <position position="272"/>
    </location>
    <ligand>
        <name>Ca(2+)</name>
        <dbReference type="ChEBI" id="CHEBI:29108"/>
        <label>2</label>
    </ligand>
</feature>
<dbReference type="GO" id="GO:0004601">
    <property type="term" value="F:peroxidase activity"/>
    <property type="evidence" value="ECO:0007669"/>
    <property type="project" value="UniProtKB-KW"/>
</dbReference>
<feature type="binding site" evidence="9">
    <location>
        <position position="248"/>
    </location>
    <ligand>
        <name>Ca(2+)</name>
        <dbReference type="ChEBI" id="CHEBI:29108"/>
        <label>2</label>
    </ligand>
</feature>
<dbReference type="Proteomes" id="UP000265631">
    <property type="component" value="Unassembled WGS sequence"/>
</dbReference>
<feature type="binding site" evidence="9">
    <location>
        <position position="139"/>
    </location>
    <ligand>
        <name>Ca(2+)</name>
        <dbReference type="ChEBI" id="CHEBI:29108"/>
        <label>1</label>
    </ligand>
</feature>
<dbReference type="PROSITE" id="PS00436">
    <property type="entry name" value="PEROXIDASE_2"/>
    <property type="match status" value="1"/>
</dbReference>
<feature type="binding site" evidence="9">
    <location>
        <position position="265"/>
    </location>
    <ligand>
        <name>Ca(2+)</name>
        <dbReference type="ChEBI" id="CHEBI:29108"/>
        <label>2</label>
    </ligand>
</feature>
<comment type="similarity">
    <text evidence="1 12">Belongs to the peroxidase family. Ligninase subfamily.</text>
</comment>
<evidence type="ECO:0000256" key="9">
    <source>
        <dbReference type="PIRSR" id="PIRSR601621-2"/>
    </source>
</evidence>
<evidence type="ECO:0000256" key="6">
    <source>
        <dbReference type="ARBA" id="ARBA00023004"/>
    </source>
</evidence>
<dbReference type="PRINTS" id="PR00462">
    <property type="entry name" value="LIGNINASE"/>
</dbReference>
<dbReference type="PROSITE" id="PS50873">
    <property type="entry name" value="PEROXIDASE_4"/>
    <property type="match status" value="1"/>
</dbReference>
<evidence type="ECO:0000313" key="14">
    <source>
        <dbReference type="EMBL" id="RFN43879.1"/>
    </source>
</evidence>
<accession>A0A395M9Y3</accession>
<keyword evidence="15" id="KW-1185">Reference proteome</keyword>
<dbReference type="STRING" id="2594813.A0A395M9Y3"/>
<keyword evidence="7" id="KW-0325">Glycoprotein</keyword>
<evidence type="ECO:0000313" key="15">
    <source>
        <dbReference type="Proteomes" id="UP000265631"/>
    </source>
</evidence>
<dbReference type="AlphaFoldDB" id="A0A395M9Y3"/>
<name>A0A395M9Y3_9HYPO</name>
<dbReference type="InterPro" id="IPR002016">
    <property type="entry name" value="Haem_peroxidase"/>
</dbReference>
<dbReference type="EMBL" id="PXXK01000495">
    <property type="protein sequence ID" value="RFN43879.1"/>
    <property type="molecule type" value="Genomic_DNA"/>
</dbReference>
<proteinExistence type="inferred from homology"/>
<comment type="cofactor">
    <cofactor evidence="9 12">
        <name>Ca(2+)</name>
        <dbReference type="ChEBI" id="CHEBI:29108"/>
    </cofactor>
    <text evidence="9 12">Binds 2 calcium ions per subunit.</text>
</comment>
<keyword evidence="3 9" id="KW-0349">Heme</keyword>
<evidence type="ECO:0000256" key="4">
    <source>
        <dbReference type="ARBA" id="ARBA00022723"/>
    </source>
</evidence>
<keyword evidence="2 12" id="KW-0575">Peroxidase</keyword>
<evidence type="ECO:0000256" key="11">
    <source>
        <dbReference type="PIRSR" id="PIRSR601621-4"/>
    </source>
</evidence>
<dbReference type="GO" id="GO:0046872">
    <property type="term" value="F:metal ion binding"/>
    <property type="evidence" value="ECO:0007669"/>
    <property type="project" value="UniProtKB-UniRule"/>
</dbReference>
<dbReference type="PANTHER" id="PTHR31356">
    <property type="entry name" value="THYLAKOID LUMENAL 29 KDA PROTEIN, CHLOROPLASTIC-RELATED"/>
    <property type="match status" value="1"/>
</dbReference>
<keyword evidence="4 9" id="KW-0479">Metal-binding</keyword>
<feature type="binding site" evidence="9">
    <location>
        <position position="267"/>
    </location>
    <ligand>
        <name>Ca(2+)</name>
        <dbReference type="ChEBI" id="CHEBI:29108"/>
        <label>2</label>
    </ligand>
</feature>
<dbReference type="FunFam" id="1.10.520.10:FF:000021">
    <property type="entry name" value="Peroxidase"/>
    <property type="match status" value="1"/>
</dbReference>
<keyword evidence="11" id="KW-1015">Disulfide bond</keyword>
<keyword evidence="5 12" id="KW-0560">Oxidoreductase</keyword>
<evidence type="ECO:0000256" key="7">
    <source>
        <dbReference type="ARBA" id="ARBA00023180"/>
    </source>
</evidence>
<evidence type="ECO:0000256" key="3">
    <source>
        <dbReference type="ARBA" id="ARBA00022617"/>
    </source>
</evidence>
<dbReference type="InterPro" id="IPR010255">
    <property type="entry name" value="Haem_peroxidase_sf"/>
</dbReference>
<evidence type="ECO:0000256" key="1">
    <source>
        <dbReference type="ARBA" id="ARBA00006089"/>
    </source>
</evidence>
<comment type="caution">
    <text evidence="14">The sequence shown here is derived from an EMBL/GenBank/DDBJ whole genome shotgun (WGS) entry which is preliminary data.</text>
</comment>
<reference evidence="14 15" key="1">
    <citation type="journal article" date="2018" name="PLoS Pathog.">
        <title>Evolution of structural diversity of trichothecenes, a family of toxins produced by plant pathogenic and entomopathogenic fungi.</title>
        <authorList>
            <person name="Proctor R.H."/>
            <person name="McCormick S.P."/>
            <person name="Kim H.S."/>
            <person name="Cardoza R.E."/>
            <person name="Stanley A.M."/>
            <person name="Lindo L."/>
            <person name="Kelly A."/>
            <person name="Brown D.W."/>
            <person name="Lee T."/>
            <person name="Vaughan M.M."/>
            <person name="Alexander N.J."/>
            <person name="Busman M."/>
            <person name="Gutierrez S."/>
        </authorList>
    </citation>
    <scope>NUCLEOTIDE SEQUENCE [LARGE SCALE GENOMIC DNA]</scope>
    <source>
        <strain evidence="14 15">NRRL 13405</strain>
    </source>
</reference>
<feature type="active site" description="Proton acceptor" evidence="8">
    <location>
        <position position="124"/>
    </location>
</feature>
<dbReference type="GO" id="GO:0000302">
    <property type="term" value="P:response to reactive oxygen species"/>
    <property type="evidence" value="ECO:0007669"/>
    <property type="project" value="TreeGrafter"/>
</dbReference>
<dbReference type="GO" id="GO:0020037">
    <property type="term" value="F:heme binding"/>
    <property type="evidence" value="ECO:0007669"/>
    <property type="project" value="UniProtKB-UniRule"/>
</dbReference>
<evidence type="ECO:0000259" key="13">
    <source>
        <dbReference type="PROSITE" id="PS50873"/>
    </source>
</evidence>
<keyword evidence="9 12" id="KW-0106">Calcium</keyword>
<dbReference type="PANTHER" id="PTHR31356:SF66">
    <property type="entry name" value="CATALASE-PEROXIDASE"/>
    <property type="match status" value="1"/>
</dbReference>
<evidence type="ECO:0000256" key="5">
    <source>
        <dbReference type="ARBA" id="ARBA00023002"/>
    </source>
</evidence>
<dbReference type="EC" id="1.11.1.-" evidence="12"/>
<keyword evidence="6 9" id="KW-0408">Iron</keyword>
<feature type="binding site" evidence="9">
    <location>
        <position position="141"/>
    </location>
    <ligand>
        <name>Ca(2+)</name>
        <dbReference type="ChEBI" id="CHEBI:29108"/>
        <label>1</label>
    </ligand>
</feature>
<dbReference type="InterPro" id="IPR044831">
    <property type="entry name" value="Ccp1-like"/>
</dbReference>
<dbReference type="SUPFAM" id="SSF48113">
    <property type="entry name" value="Heme-dependent peroxidases"/>
    <property type="match status" value="1"/>
</dbReference>
<comment type="cofactor">
    <cofactor evidence="9">
        <name>heme b</name>
        <dbReference type="ChEBI" id="CHEBI:60344"/>
    </cofactor>
    <text evidence="9">Binds 1 heme b (iron(II)-protoporphyrin IX) group per subunit.</text>
</comment>
<feature type="site" description="Transition state stabilizer" evidence="10">
    <location>
        <position position="120"/>
    </location>
</feature>
<feature type="domain" description="Plant heme peroxidase family profile" evidence="13">
    <location>
        <begin position="137"/>
        <end position="248"/>
    </location>
</feature>
<dbReference type="GO" id="GO:0034599">
    <property type="term" value="P:cellular response to oxidative stress"/>
    <property type="evidence" value="ECO:0007669"/>
    <property type="project" value="InterPro"/>
</dbReference>
<dbReference type="Gene3D" id="1.10.520.10">
    <property type="match status" value="1"/>
</dbReference>
<dbReference type="InterPro" id="IPR001621">
    <property type="entry name" value="Ligninase"/>
</dbReference>
<sequence length="287" mass="31653">MKSSLFLTTLAYYNAYAFPGVDKLLHEFARRQDAPQSRQMIGDLVKGATTEVGRRYIKYLQPYQKSNDADNPDLLPPGPLNSMACRRDTCCVWDYIQSDLTEILIENDGTCNRLARQAVRLGFHDAGAWSQTSRTGGADGSLLLSSNEMSQSINNGMQDIRDVGLEILDRYQGFGISAGDLVQFMHNVAVVVCPLGPRILTFIGRTDNDESPAGLLPTNNLSADRMIEVFANKTFGTRDLVAVVGAHTTAGQFFVDTNRAGAPLDTTPGVWDINYYREVLTDSPPRF</sequence>
<dbReference type="Pfam" id="PF00141">
    <property type="entry name" value="peroxidase"/>
    <property type="match status" value="1"/>
</dbReference>
<organism evidence="14 15">
    <name type="scientific">Fusarium flagelliforme</name>
    <dbReference type="NCBI Taxonomy" id="2675880"/>
    <lineage>
        <taxon>Eukaryota</taxon>
        <taxon>Fungi</taxon>
        <taxon>Dikarya</taxon>
        <taxon>Ascomycota</taxon>
        <taxon>Pezizomycotina</taxon>
        <taxon>Sordariomycetes</taxon>
        <taxon>Hypocreomycetidae</taxon>
        <taxon>Hypocreales</taxon>
        <taxon>Nectriaceae</taxon>
        <taxon>Fusarium</taxon>
        <taxon>Fusarium incarnatum-equiseti species complex</taxon>
    </lineage>
</organism>
<dbReference type="GO" id="GO:0042744">
    <property type="term" value="P:hydrogen peroxide catabolic process"/>
    <property type="evidence" value="ECO:0007669"/>
    <property type="project" value="TreeGrafter"/>
</dbReference>
<dbReference type="PRINTS" id="PR00458">
    <property type="entry name" value="PEROXIDASE"/>
</dbReference>
<feature type="binding site" evidence="9">
    <location>
        <position position="125"/>
    </location>
    <ligand>
        <name>Ca(2+)</name>
        <dbReference type="ChEBI" id="CHEBI:29108"/>
        <label>1</label>
    </ligand>
</feature>
<feature type="binding site" description="axial binding residue" evidence="9">
    <location>
        <position position="247"/>
    </location>
    <ligand>
        <name>heme b</name>
        <dbReference type="ChEBI" id="CHEBI:60344"/>
    </ligand>
    <ligandPart>
        <name>Fe</name>
        <dbReference type="ChEBI" id="CHEBI:18248"/>
    </ligandPart>
</feature>